<dbReference type="KEGG" id="mart:BTR34_12440"/>
<proteinExistence type="predicted"/>
<dbReference type="STRING" id="1836467.BTR34_12440"/>
<evidence type="ECO:0000259" key="1">
    <source>
        <dbReference type="Pfam" id="PF03200"/>
    </source>
</evidence>
<protein>
    <submittedName>
        <fullName evidence="3">Glucosidase</fullName>
    </submittedName>
</protein>
<evidence type="ECO:0000313" key="4">
    <source>
        <dbReference type="Proteomes" id="UP000092164"/>
    </source>
</evidence>
<dbReference type="EMBL" id="LZFP01000045">
    <property type="protein sequence ID" value="OBR36432.1"/>
    <property type="molecule type" value="Genomic_DNA"/>
</dbReference>
<name>A0A1B7Z136_9FLAO</name>
<dbReference type="Pfam" id="PF22422">
    <property type="entry name" value="MGH1-like_GH"/>
    <property type="match status" value="1"/>
</dbReference>
<dbReference type="InterPro" id="IPR031335">
    <property type="entry name" value="Glyco_hydro_63_C"/>
</dbReference>
<dbReference type="GO" id="GO:0009311">
    <property type="term" value="P:oligosaccharide metabolic process"/>
    <property type="evidence" value="ECO:0007669"/>
    <property type="project" value="InterPro"/>
</dbReference>
<sequence>MKNPEQERLAQHQKDEKDWLKWGPYLSERQWGTVREDYSAGGDAWNYFPHDHARSRTFRWGEDGIAGISDRYCNMCFSIALWNGKDPILKERLYGLTGPQGNHGEDVKELYYYLENTPSHSYMKYLYKYSQKAYPYEQLIEENQKRSREELEYEILDTGIFDDNTYFDVCTEYAKGDETDILIQITITNRNNQPAPITLLPQMVIRNHWSFKEMSRKPVMATVKNGKDTSVCIDHPYVGKYNLYFQAADRLLFTENETNREVVYNEENQHPFKKDLFHTAVCNNDYDLATKNNSGTKFAPQYQQILGGGESKTVQLRLTTATLKEPFADFDSIFKARQEECAQFYNDIAPKASEEHKAILKQAFAGLLWTKQYYNYEVEKWLEGDYKTTPPPKERLTGRNNQWKTLRNHDVLSMPDAWEYPWYAAWDSAFHCVSFASIDANFAKEQLLLFTKEWYMSPNGQIPAYEWNFSDVNPPVQAWSALQIYAIDKAKTGEGDIKFLKRIFNKLNLNFNWWVNRLDRNDNNVFQGGFLGLDNIGVFDRSHGVPGGGLLDQVDGTAWMAMYSLNMLEISLRIAEHDDSYEDMATKYFGHFVFIAEALNKMDTDKANTWDDIEGFFYDRLILPDGRSTTIKVRSIAGMLSLAAVLTIKKNVLDKFPKFKASILWFKKYRAENLKYEVIQEFEDGDDLLLSLVPKDRMQKLVTTLLDEKEFLSDYGIRSLSKIHEKPYKIQIDGIEYSIDYEPAESTVSLFGGNSNWRGPIWMPMNYLFIQTLREYQTYSGNDFLFEYPTGSTKLLNLKQVSDELSKRLIKMFEKDSSGNRPINKNYEKYYQDSNFKDLILFYEYFHGENGRGLGAAHQTGWTALIANLIEQLEN</sequence>
<dbReference type="Gene3D" id="1.50.10.10">
    <property type="match status" value="1"/>
</dbReference>
<accession>A0A1B7Z136</accession>
<dbReference type="OrthoDB" id="9781878at2"/>
<evidence type="ECO:0000313" key="3">
    <source>
        <dbReference type="EMBL" id="OBR36432.1"/>
    </source>
</evidence>
<keyword evidence="4" id="KW-1185">Reference proteome</keyword>
<dbReference type="Proteomes" id="UP000092164">
    <property type="component" value="Unassembled WGS sequence"/>
</dbReference>
<dbReference type="GO" id="GO:0004573">
    <property type="term" value="F:Glc3Man9GlcNAc2 oligosaccharide glucosidase activity"/>
    <property type="evidence" value="ECO:0007669"/>
    <property type="project" value="InterPro"/>
</dbReference>
<dbReference type="InterPro" id="IPR054491">
    <property type="entry name" value="MGH1-like_GH"/>
</dbReference>
<dbReference type="Pfam" id="PF03200">
    <property type="entry name" value="Glyco_hydro_63"/>
    <property type="match status" value="1"/>
</dbReference>
<feature type="domain" description="Glycosyl hydrolase family 63 C-terminal" evidence="1">
    <location>
        <begin position="689"/>
        <end position="870"/>
    </location>
</feature>
<dbReference type="SUPFAM" id="SSF48208">
    <property type="entry name" value="Six-hairpin glycosidases"/>
    <property type="match status" value="1"/>
</dbReference>
<feature type="domain" description="Mannosylglycerate hydrolase MGH1-like glycoside hydrolase" evidence="2">
    <location>
        <begin position="420"/>
        <end position="521"/>
    </location>
</feature>
<reference evidence="4" key="1">
    <citation type="submission" date="2016-06" db="EMBL/GenBank/DDBJ databases">
        <authorList>
            <person name="Zhan P."/>
        </authorList>
    </citation>
    <scope>NUCLEOTIDE SEQUENCE [LARGE SCALE GENOMIC DNA]</scope>
    <source>
        <strain evidence="4">T28</strain>
    </source>
</reference>
<organism evidence="3 4">
    <name type="scientific">Maribacter hydrothermalis</name>
    <dbReference type="NCBI Taxonomy" id="1836467"/>
    <lineage>
        <taxon>Bacteria</taxon>
        <taxon>Pseudomonadati</taxon>
        <taxon>Bacteroidota</taxon>
        <taxon>Flavobacteriia</taxon>
        <taxon>Flavobacteriales</taxon>
        <taxon>Flavobacteriaceae</taxon>
        <taxon>Maribacter</taxon>
    </lineage>
</organism>
<dbReference type="PANTHER" id="PTHR10412">
    <property type="entry name" value="MANNOSYL-OLIGOSACCHARIDE GLUCOSIDASE"/>
    <property type="match status" value="1"/>
</dbReference>
<dbReference type="PANTHER" id="PTHR10412:SF10">
    <property type="entry name" value="GLYCOSYL HYDROLASE FAMILY 63 C-TERMINAL DOMAIN-CONTAINING PROTEIN"/>
    <property type="match status" value="1"/>
</dbReference>
<dbReference type="AlphaFoldDB" id="A0A1B7Z136"/>
<dbReference type="InterPro" id="IPR012341">
    <property type="entry name" value="6hp_glycosidase-like_sf"/>
</dbReference>
<gene>
    <name evidence="3" type="ORF">A9200_08330</name>
</gene>
<dbReference type="InterPro" id="IPR004888">
    <property type="entry name" value="Glycoside_hydrolase_63"/>
</dbReference>
<dbReference type="InterPro" id="IPR008928">
    <property type="entry name" value="6-hairpin_glycosidase_sf"/>
</dbReference>
<comment type="caution">
    <text evidence="3">The sequence shown here is derived from an EMBL/GenBank/DDBJ whole genome shotgun (WGS) entry which is preliminary data.</text>
</comment>
<evidence type="ECO:0000259" key="2">
    <source>
        <dbReference type="Pfam" id="PF22422"/>
    </source>
</evidence>
<dbReference type="RefSeq" id="WP_068485905.1">
    <property type="nucleotide sequence ID" value="NZ_CP018760.1"/>
</dbReference>